<accession>A0A0J8TGS7</accession>
<gene>
    <name evidence="1" type="ORF">CISG_03296</name>
</gene>
<dbReference type="Proteomes" id="UP000054559">
    <property type="component" value="Unassembled WGS sequence"/>
</dbReference>
<protein>
    <submittedName>
        <fullName evidence="1">Uncharacterized protein</fullName>
    </submittedName>
</protein>
<reference evidence="2" key="1">
    <citation type="journal article" date="2010" name="Genome Res.">
        <title>Population genomic sequencing of Coccidioides fungi reveals recent hybridization and transposon control.</title>
        <authorList>
            <person name="Neafsey D.E."/>
            <person name="Barker B.M."/>
            <person name="Sharpton T.J."/>
            <person name="Stajich J.E."/>
            <person name="Park D.J."/>
            <person name="Whiston E."/>
            <person name="Hung C.-Y."/>
            <person name="McMahan C."/>
            <person name="White J."/>
            <person name="Sykes S."/>
            <person name="Heiman D."/>
            <person name="Young S."/>
            <person name="Zeng Q."/>
            <person name="Abouelleil A."/>
            <person name="Aftuck L."/>
            <person name="Bessette D."/>
            <person name="Brown A."/>
            <person name="FitzGerald M."/>
            <person name="Lui A."/>
            <person name="Macdonald J.P."/>
            <person name="Priest M."/>
            <person name="Orbach M.J."/>
            <person name="Galgiani J.N."/>
            <person name="Kirkland T.N."/>
            <person name="Cole G.T."/>
            <person name="Birren B.W."/>
            <person name="Henn M.R."/>
            <person name="Taylor J.W."/>
            <person name="Rounsley S.D."/>
        </authorList>
    </citation>
    <scope>NUCLEOTIDE SEQUENCE [LARGE SCALE GENOMIC DNA]</scope>
    <source>
        <strain evidence="2">RMSCC 3703</strain>
    </source>
</reference>
<evidence type="ECO:0000313" key="2">
    <source>
        <dbReference type="Proteomes" id="UP000054559"/>
    </source>
</evidence>
<organism evidence="1 2">
    <name type="scientific">Coccidioides immitis RMSCC 3703</name>
    <dbReference type="NCBI Taxonomy" id="454286"/>
    <lineage>
        <taxon>Eukaryota</taxon>
        <taxon>Fungi</taxon>
        <taxon>Dikarya</taxon>
        <taxon>Ascomycota</taxon>
        <taxon>Pezizomycotina</taxon>
        <taxon>Eurotiomycetes</taxon>
        <taxon>Eurotiomycetidae</taxon>
        <taxon>Onygenales</taxon>
        <taxon>Onygenaceae</taxon>
        <taxon>Coccidioides</taxon>
    </lineage>
</organism>
<dbReference type="EMBL" id="DS268128">
    <property type="protein sequence ID" value="KMU72862.1"/>
    <property type="molecule type" value="Genomic_DNA"/>
</dbReference>
<evidence type="ECO:0000313" key="1">
    <source>
        <dbReference type="EMBL" id="KMU72862.1"/>
    </source>
</evidence>
<sequence>MWVVGFQTPEGLGTLRGATRGRLIADSCVVRWLARISVAVEDEEKLWLHHQVVIIQSMIDDIAGHPRCVENRPAKLRNLLRTQDEAEVLMAPLGNRYCTCIGNWD</sequence>
<name>A0A0J8TGS7_COCIT</name>
<proteinExistence type="predicted"/>
<dbReference type="AlphaFoldDB" id="A0A0J8TGS7"/>